<organism evidence="1 2">
    <name type="scientific">Aspergillus melleus</name>
    <dbReference type="NCBI Taxonomy" id="138277"/>
    <lineage>
        <taxon>Eukaryota</taxon>
        <taxon>Fungi</taxon>
        <taxon>Dikarya</taxon>
        <taxon>Ascomycota</taxon>
        <taxon>Pezizomycotina</taxon>
        <taxon>Eurotiomycetes</taxon>
        <taxon>Eurotiomycetidae</taxon>
        <taxon>Eurotiales</taxon>
        <taxon>Aspergillaceae</taxon>
        <taxon>Aspergillus</taxon>
        <taxon>Aspergillus subgen. Circumdati</taxon>
    </lineage>
</organism>
<dbReference type="EMBL" id="JAOPJF010000003">
    <property type="protein sequence ID" value="KAK1149694.1"/>
    <property type="molecule type" value="Genomic_DNA"/>
</dbReference>
<sequence>MSSEIHPDFQHIAGAGLDALLKQLTLDEKVALLTGSDFWHTVPIPRLNIPSIRLSDGPNGVRGTKFFGSVPSACLPCGTAIGATFDRDLALKVGHLLADEAKTKGAHVVLGPTINIARGPLGGRGFESYSEDPVLSGILAGHYCTGLQEKGIVATLKHFVCNDLEHQRMAINSIVTDRAMREIYLLPFMIAIAQGKPDAIMTAYNKVNGTHAAENPTLLRDILRGEWGWEGLLMSDWFGTYSTSEAVLAGLDLEMPGPTRWRGGALSHAVTANKVPMAALNARVRAVLELVQKASRSGVPQNAPEGQLNRAEDRRLLRQIAAEAIVLMKNEDSILPLNKTKRVAVIGPNAQVASYCGGGSAALNPYEAVTPFDGLSGSAEGGVDFAQGVYGHQNLPLLGKRMRAMDGQTGFTLRIYNEPPTVPNRRCLEERVETDSNLFFIDYNHPELQHVWYADAEGYFTPAESGVYDIGLCVQGTGNLYVDGELKINNTDVQTPGTSFLGTGTVEETVSMQIEAGKSYRIHIQWGCARTSTYKVAGVVDFGHGGFRFGACKQLAPADGIAQAVQLSREVDQVVLVAGLSAEWESEGEDRSSMALPPHTDELISRVLEANPNTVVVIQSGTPVEMPWIHKAKAVLHAWYGGNETGNGLADVVFGDVNPSGKLPLTFPQKLKHNPAFFNFRSEGGRVLYGEDVYVGYRYYDTLEVEPLFPFGHGLSYTTFELSNLQLKEDSDKDLTVTCTLANTGSRSGAEVIQVYVAPVTPPLKRPLKELKAFSKVTLKAGHSQTVEIPLDLVRATSYWDEYTNSWCSHSGTYKIMVGTSSRGVFLQDSVELGETSFWEGL</sequence>
<evidence type="ECO:0000313" key="2">
    <source>
        <dbReference type="Proteomes" id="UP001177260"/>
    </source>
</evidence>
<reference evidence="1 2" key="1">
    <citation type="journal article" date="2023" name="ACS Omega">
        <title>Identification of the Neoaspergillic Acid Biosynthesis Gene Cluster by Establishing an In Vitro CRISPR-Ribonucleoprotein Genetic System in Aspergillus melleus.</title>
        <authorList>
            <person name="Yuan B."/>
            <person name="Grau M.F."/>
            <person name="Murata R.M."/>
            <person name="Torok T."/>
            <person name="Venkateswaran K."/>
            <person name="Stajich J.E."/>
            <person name="Wang C.C.C."/>
        </authorList>
    </citation>
    <scope>NUCLEOTIDE SEQUENCE [LARGE SCALE GENOMIC DNA]</scope>
    <source>
        <strain evidence="1 2">IMV 1140</strain>
    </source>
</reference>
<comment type="caution">
    <text evidence="1">The sequence shown here is derived from an EMBL/GenBank/DDBJ whole genome shotgun (WGS) entry which is preliminary data.</text>
</comment>
<protein>
    <submittedName>
        <fullName evidence="1">Uncharacterized protein</fullName>
    </submittedName>
</protein>
<keyword evidence="2" id="KW-1185">Reference proteome</keyword>
<evidence type="ECO:0000313" key="1">
    <source>
        <dbReference type="EMBL" id="KAK1149694.1"/>
    </source>
</evidence>
<gene>
    <name evidence="1" type="ORF">N8T08_005247</name>
</gene>
<name>A0ACC3BFR5_9EURO</name>
<proteinExistence type="predicted"/>
<dbReference type="Proteomes" id="UP001177260">
    <property type="component" value="Unassembled WGS sequence"/>
</dbReference>
<accession>A0ACC3BFR5</accession>